<proteinExistence type="predicted"/>
<dbReference type="EMBL" id="CM042043">
    <property type="protein sequence ID" value="KAI3694622.1"/>
    <property type="molecule type" value="Genomic_DNA"/>
</dbReference>
<reference evidence="2" key="1">
    <citation type="journal article" date="2022" name="Mol. Ecol. Resour.">
        <title>The genomes of chicory, endive, great burdock and yacon provide insights into Asteraceae palaeo-polyploidization history and plant inulin production.</title>
        <authorList>
            <person name="Fan W."/>
            <person name="Wang S."/>
            <person name="Wang H."/>
            <person name="Wang A."/>
            <person name="Jiang F."/>
            <person name="Liu H."/>
            <person name="Zhao H."/>
            <person name="Xu D."/>
            <person name="Zhang Y."/>
        </authorList>
    </citation>
    <scope>NUCLEOTIDE SEQUENCE [LARGE SCALE GENOMIC DNA]</scope>
    <source>
        <strain evidence="2">cv. Yunnan</strain>
    </source>
</reference>
<accession>A0ACB8ZA08</accession>
<protein>
    <submittedName>
        <fullName evidence="1">Uncharacterized protein</fullName>
    </submittedName>
</protein>
<gene>
    <name evidence="1" type="ORF">L1987_77590</name>
</gene>
<evidence type="ECO:0000313" key="1">
    <source>
        <dbReference type="EMBL" id="KAI3694622.1"/>
    </source>
</evidence>
<name>A0ACB8ZA08_9ASTR</name>
<dbReference type="Proteomes" id="UP001056120">
    <property type="component" value="Linkage Group LG26"/>
</dbReference>
<comment type="caution">
    <text evidence="1">The sequence shown here is derived from an EMBL/GenBank/DDBJ whole genome shotgun (WGS) entry which is preliminary data.</text>
</comment>
<organism evidence="1 2">
    <name type="scientific">Smallanthus sonchifolius</name>
    <dbReference type="NCBI Taxonomy" id="185202"/>
    <lineage>
        <taxon>Eukaryota</taxon>
        <taxon>Viridiplantae</taxon>
        <taxon>Streptophyta</taxon>
        <taxon>Embryophyta</taxon>
        <taxon>Tracheophyta</taxon>
        <taxon>Spermatophyta</taxon>
        <taxon>Magnoliopsida</taxon>
        <taxon>eudicotyledons</taxon>
        <taxon>Gunneridae</taxon>
        <taxon>Pentapetalae</taxon>
        <taxon>asterids</taxon>
        <taxon>campanulids</taxon>
        <taxon>Asterales</taxon>
        <taxon>Asteraceae</taxon>
        <taxon>Asteroideae</taxon>
        <taxon>Heliantheae alliance</taxon>
        <taxon>Millerieae</taxon>
        <taxon>Smallanthus</taxon>
    </lineage>
</organism>
<sequence length="68" mass="7290">MPGHKASLCPSSEPLVALQAEEMKCGEGVVLTKVKGEKESTSVELNDGNGNTDKKFGDFDLKKGHENE</sequence>
<evidence type="ECO:0000313" key="2">
    <source>
        <dbReference type="Proteomes" id="UP001056120"/>
    </source>
</evidence>
<keyword evidence="2" id="KW-1185">Reference proteome</keyword>
<reference evidence="1 2" key="2">
    <citation type="journal article" date="2022" name="Mol. Ecol. Resour.">
        <title>The genomes of chicory, endive, great burdock and yacon provide insights into Asteraceae paleo-polyploidization history and plant inulin production.</title>
        <authorList>
            <person name="Fan W."/>
            <person name="Wang S."/>
            <person name="Wang H."/>
            <person name="Wang A."/>
            <person name="Jiang F."/>
            <person name="Liu H."/>
            <person name="Zhao H."/>
            <person name="Xu D."/>
            <person name="Zhang Y."/>
        </authorList>
    </citation>
    <scope>NUCLEOTIDE SEQUENCE [LARGE SCALE GENOMIC DNA]</scope>
    <source>
        <strain evidence="2">cv. Yunnan</strain>
        <tissue evidence="1">Leaves</tissue>
    </source>
</reference>